<dbReference type="InterPro" id="IPR004365">
    <property type="entry name" value="NA-bd_OB_tRNA"/>
</dbReference>
<name>A0A2A5WXK7_9GAMM</name>
<keyword evidence="7" id="KW-0235">DNA replication</keyword>
<dbReference type="InterPro" id="IPR012340">
    <property type="entry name" value="NA-bd_OB-fold"/>
</dbReference>
<organism evidence="12 13">
    <name type="scientific">OM182 bacterium MED-G24</name>
    <dbReference type="NCBI Taxonomy" id="1986255"/>
    <lineage>
        <taxon>Bacteria</taxon>
        <taxon>Pseudomonadati</taxon>
        <taxon>Pseudomonadota</taxon>
        <taxon>Gammaproteobacteria</taxon>
        <taxon>OMG group</taxon>
        <taxon>OM182 clade</taxon>
    </lineage>
</organism>
<gene>
    <name evidence="12" type="ORF">CNE99_02030</name>
</gene>
<dbReference type="InterPro" id="IPR004013">
    <property type="entry name" value="PHP_dom"/>
</dbReference>
<dbReference type="SUPFAM" id="SSF89550">
    <property type="entry name" value="PHP domain-like"/>
    <property type="match status" value="1"/>
</dbReference>
<dbReference type="EMBL" id="NTKD01000005">
    <property type="protein sequence ID" value="PDH41310.1"/>
    <property type="molecule type" value="Genomic_DNA"/>
</dbReference>
<keyword evidence="8" id="KW-0239">DNA-directed DNA polymerase</keyword>
<evidence type="ECO:0000256" key="8">
    <source>
        <dbReference type="ARBA" id="ARBA00022932"/>
    </source>
</evidence>
<dbReference type="PANTHER" id="PTHR32294:SF0">
    <property type="entry name" value="DNA POLYMERASE III SUBUNIT ALPHA"/>
    <property type="match status" value="1"/>
</dbReference>
<dbReference type="InterPro" id="IPR049821">
    <property type="entry name" value="PolIIIA_DnaE1_PHP"/>
</dbReference>
<dbReference type="InterPro" id="IPR029460">
    <property type="entry name" value="DNAPol_HHH"/>
</dbReference>
<comment type="caution">
    <text evidence="12">The sequence shown here is derived from an EMBL/GenBank/DDBJ whole genome shotgun (WGS) entry which is preliminary data.</text>
</comment>
<evidence type="ECO:0000259" key="11">
    <source>
        <dbReference type="SMART" id="SM00481"/>
    </source>
</evidence>
<evidence type="ECO:0000256" key="5">
    <source>
        <dbReference type="ARBA" id="ARBA00022679"/>
    </source>
</evidence>
<evidence type="ECO:0000313" key="13">
    <source>
        <dbReference type="Proteomes" id="UP000219327"/>
    </source>
</evidence>
<dbReference type="GO" id="GO:0003887">
    <property type="term" value="F:DNA-directed DNA polymerase activity"/>
    <property type="evidence" value="ECO:0007669"/>
    <property type="project" value="UniProtKB-KW"/>
</dbReference>
<accession>A0A2A5WXK7</accession>
<sequence length="1184" mass="132220">MNPSFVHLRVHSEFSLSDGMVRIEPLARAVADAGMPAVAVSDRCNLFALVKLQHAAVEQGLKPIVATDVMVQHGTDVSALTLIARNETGYRNLSDLVSRAYLEGQQGDGVRLQRDWVSEASEGLIALSGGMHGDVGKALLAGNRGLASTLLVQWISVFPNSFYLELQRTFRAGEEDYLHLAVELAQATDCPVVATNDVVFLYRDEFEAHEARTCIHGGRTLDDPRRERRHSEEQYLKTPEEMIALFSDIPEAIENTVEIARRCNVDIDLGNYYLPDYPIPKGKTIEEYLSEVSRQGLNMRLQKLSASKDVEDMTEFQAAYDERLEYELSVINKMGFPGYFLIVMEFIQWAKENGIPVGPGRGSGAGSLVAYSLQITNIDPLEYDLLFERFLNPERVSLPDFDIDFCMDRRDEVIAHVSERYGRDSVSQIITFGTMAAKAVVRDVARVQGKPYGLADRLSKMIPFEPGMTLTKALEEEPRLKEFISSNEDADEIMEMAFKLEGLTRNVGKHAGGVVIAPTQITDYSPVYCDETGGNLMTQLNMIDVEQVGLVKFDFLGLRTLTIIDNAVKAIFERHGVDIDIDAIPLQDPLIYDDLCKAKTTAVFQLESRGMKDLMKKVKPNRFADIVALVALFRPGPMQLADSFINRKHGVEEVDYLHPDLKPVLEETYGVMLYQEQVMKIAQILAGYSLAAADILRKAMGKKKQEEMDKQRETFVNGAVGRGVDGAQANHIFDLMAKFAGYGFNKPHSVAYALVAYQTAWLKHYYPAEFMAAVMSADMHTTDKVVTNIEECRRELDIEVAAPDINSGEYRFYASANDRIVYGLGAIKGLGEGAIEALVESREQDGRFSTLFDLCQRVDGRKINKRSLDALTDCGALDGLVPSKTQKKTQKEAQTETQTGAQSAADSPDQVPNELVRPLLHANRDDAIRMAEQKLQNELSGTDDLFGEVSLEEESGADRYHYLERIKPFSLKDRIHREKDVLGLFLTAHPMDPYAAEVRHLVNTRIIDLRAGREAQTVAGCIVGLRTMKSRRGESMAFLTLDDKSGRVEVSVFSDLYDQNYTKLQKDEIILVRGTTSEDAFSGGQKLRATEVFSLAEARSRSIRQIRLNLTSHQLPQDFTRQLAELLGPYKGTIGAGCPVTIAYECTDAIAEVSLGDDWRVRPEDELLQDLRDLFGPERAQFVY</sequence>
<dbReference type="GO" id="GO:0006260">
    <property type="term" value="P:DNA replication"/>
    <property type="evidence" value="ECO:0007669"/>
    <property type="project" value="UniProtKB-KW"/>
</dbReference>
<dbReference type="FunFam" id="1.10.10.1600:FF:000001">
    <property type="entry name" value="DNA polymerase III subunit alpha"/>
    <property type="match status" value="1"/>
</dbReference>
<feature type="compositionally biased region" description="Low complexity" evidence="10">
    <location>
        <begin position="895"/>
        <end position="905"/>
    </location>
</feature>
<dbReference type="Gene3D" id="1.10.150.870">
    <property type="match status" value="1"/>
</dbReference>
<dbReference type="InterPro" id="IPR016195">
    <property type="entry name" value="Pol/histidinol_Pase-like"/>
</dbReference>
<evidence type="ECO:0000256" key="6">
    <source>
        <dbReference type="ARBA" id="ARBA00022695"/>
    </source>
</evidence>
<dbReference type="InterPro" id="IPR011708">
    <property type="entry name" value="DNA_pol3_alpha_NTPase_dom"/>
</dbReference>
<evidence type="ECO:0000256" key="1">
    <source>
        <dbReference type="ARBA" id="ARBA00004496"/>
    </source>
</evidence>
<dbReference type="EC" id="2.7.7.7" evidence="2"/>
<comment type="catalytic activity">
    <reaction evidence="9">
        <text>DNA(n) + a 2'-deoxyribonucleoside 5'-triphosphate = DNA(n+1) + diphosphate</text>
        <dbReference type="Rhea" id="RHEA:22508"/>
        <dbReference type="Rhea" id="RHEA-COMP:17339"/>
        <dbReference type="Rhea" id="RHEA-COMP:17340"/>
        <dbReference type="ChEBI" id="CHEBI:33019"/>
        <dbReference type="ChEBI" id="CHEBI:61560"/>
        <dbReference type="ChEBI" id="CHEBI:173112"/>
        <dbReference type="EC" id="2.7.7.7"/>
    </reaction>
</comment>
<dbReference type="Pfam" id="PF07733">
    <property type="entry name" value="DNA_pol3_alpha"/>
    <property type="match status" value="1"/>
</dbReference>
<dbReference type="NCBIfam" id="TIGR00594">
    <property type="entry name" value="polc"/>
    <property type="match status" value="1"/>
</dbReference>
<dbReference type="Pfam" id="PF01336">
    <property type="entry name" value="tRNA_anti-codon"/>
    <property type="match status" value="1"/>
</dbReference>
<evidence type="ECO:0000313" key="12">
    <source>
        <dbReference type="EMBL" id="PDH41310.1"/>
    </source>
</evidence>
<evidence type="ECO:0000256" key="7">
    <source>
        <dbReference type="ARBA" id="ARBA00022705"/>
    </source>
</evidence>
<dbReference type="GO" id="GO:0003676">
    <property type="term" value="F:nucleic acid binding"/>
    <property type="evidence" value="ECO:0007669"/>
    <property type="project" value="InterPro"/>
</dbReference>
<dbReference type="Gene3D" id="2.40.50.140">
    <property type="entry name" value="Nucleic acid-binding proteins"/>
    <property type="match status" value="1"/>
</dbReference>
<dbReference type="InterPro" id="IPR040982">
    <property type="entry name" value="DNA_pol3_finger"/>
</dbReference>
<dbReference type="PANTHER" id="PTHR32294">
    <property type="entry name" value="DNA POLYMERASE III SUBUNIT ALPHA"/>
    <property type="match status" value="1"/>
</dbReference>
<dbReference type="GO" id="GO:0008408">
    <property type="term" value="F:3'-5' exonuclease activity"/>
    <property type="evidence" value="ECO:0007669"/>
    <property type="project" value="InterPro"/>
</dbReference>
<dbReference type="Pfam" id="PF02811">
    <property type="entry name" value="PHP"/>
    <property type="match status" value="1"/>
</dbReference>
<feature type="domain" description="Polymerase/histidinol phosphatase N-terminal" evidence="11">
    <location>
        <begin position="6"/>
        <end position="73"/>
    </location>
</feature>
<evidence type="ECO:0000256" key="4">
    <source>
        <dbReference type="ARBA" id="ARBA00022490"/>
    </source>
</evidence>
<evidence type="ECO:0000256" key="2">
    <source>
        <dbReference type="ARBA" id="ARBA00012417"/>
    </source>
</evidence>
<dbReference type="SMART" id="SM00481">
    <property type="entry name" value="POLIIIAc"/>
    <property type="match status" value="1"/>
</dbReference>
<evidence type="ECO:0000256" key="3">
    <source>
        <dbReference type="ARBA" id="ARBA00019114"/>
    </source>
</evidence>
<dbReference type="NCBIfam" id="NF004226">
    <property type="entry name" value="PRK05673.1"/>
    <property type="match status" value="1"/>
</dbReference>
<dbReference type="CDD" id="cd07433">
    <property type="entry name" value="PHP_PolIIIA_DnaE1"/>
    <property type="match status" value="1"/>
</dbReference>
<dbReference type="Gene3D" id="1.10.10.1600">
    <property type="entry name" value="Bacterial DNA polymerase III alpha subunit, thumb domain"/>
    <property type="match status" value="1"/>
</dbReference>
<proteinExistence type="predicted"/>
<feature type="region of interest" description="Disordered" evidence="10">
    <location>
        <begin position="885"/>
        <end position="911"/>
    </location>
</feature>
<reference evidence="12 13" key="1">
    <citation type="submission" date="2017-08" db="EMBL/GenBank/DDBJ databases">
        <title>Fine stratification of microbial communities through a metagenomic profile of the photic zone.</title>
        <authorList>
            <person name="Haro-Moreno J.M."/>
            <person name="Lopez-Perez M."/>
            <person name="De La Torre J."/>
            <person name="Picazo A."/>
            <person name="Camacho A."/>
            <person name="Rodriguez-Valera F."/>
        </authorList>
    </citation>
    <scope>NUCLEOTIDE SEQUENCE [LARGE SCALE GENOMIC DNA]</scope>
    <source>
        <strain evidence="12">MED-G24</strain>
    </source>
</reference>
<dbReference type="Pfam" id="PF20914">
    <property type="entry name" value="DNA_pol_IIIA_C"/>
    <property type="match status" value="1"/>
</dbReference>
<keyword evidence="6" id="KW-0548">Nucleotidyltransferase</keyword>
<dbReference type="Gene3D" id="3.20.20.140">
    <property type="entry name" value="Metal-dependent hydrolases"/>
    <property type="match status" value="1"/>
</dbReference>
<dbReference type="Proteomes" id="UP000219327">
    <property type="component" value="Unassembled WGS sequence"/>
</dbReference>
<dbReference type="InterPro" id="IPR048472">
    <property type="entry name" value="DNA_pol_IIIA_C"/>
</dbReference>
<keyword evidence="4" id="KW-0963">Cytoplasm</keyword>
<dbReference type="InterPro" id="IPR004805">
    <property type="entry name" value="DnaE2/DnaE/PolC"/>
</dbReference>
<comment type="subcellular location">
    <subcellularLocation>
        <location evidence="1">Cytoplasm</location>
    </subcellularLocation>
</comment>
<dbReference type="InterPro" id="IPR041931">
    <property type="entry name" value="DNA_pol3_alpha_thumb_dom"/>
</dbReference>
<dbReference type="GO" id="GO:0005737">
    <property type="term" value="C:cytoplasm"/>
    <property type="evidence" value="ECO:0007669"/>
    <property type="project" value="UniProtKB-SubCell"/>
</dbReference>
<dbReference type="AlphaFoldDB" id="A0A2A5WXK7"/>
<evidence type="ECO:0000256" key="9">
    <source>
        <dbReference type="ARBA" id="ARBA00049244"/>
    </source>
</evidence>
<dbReference type="Pfam" id="PF14579">
    <property type="entry name" value="HHH_6"/>
    <property type="match status" value="1"/>
</dbReference>
<protein>
    <recommendedName>
        <fullName evidence="3">DNA polymerase III subunit alpha</fullName>
        <ecNumber evidence="2">2.7.7.7</ecNumber>
    </recommendedName>
</protein>
<keyword evidence="5" id="KW-0808">Transferase</keyword>
<dbReference type="Pfam" id="PF17657">
    <property type="entry name" value="DNA_pol3_finger"/>
    <property type="match status" value="1"/>
</dbReference>
<dbReference type="InterPro" id="IPR003141">
    <property type="entry name" value="Pol/His_phosphatase_N"/>
</dbReference>
<evidence type="ECO:0000256" key="10">
    <source>
        <dbReference type="SAM" id="MobiDB-lite"/>
    </source>
</evidence>
<dbReference type="SUPFAM" id="SSF50249">
    <property type="entry name" value="Nucleic acid-binding proteins"/>
    <property type="match status" value="1"/>
</dbReference>
<dbReference type="CDD" id="cd04485">
    <property type="entry name" value="DnaE_OBF"/>
    <property type="match status" value="1"/>
</dbReference>